<reference evidence="1" key="1">
    <citation type="journal article" date="2014" name="Genome Biol. Evol.">
        <title>Pangenome evidence for extensive interdomain horizontal transfer affecting lineage core and shell genes in uncultured planktonic thaumarchaeota and euryarchaeota.</title>
        <authorList>
            <person name="Deschamps P."/>
            <person name="Zivanovic Y."/>
            <person name="Moreira D."/>
            <person name="Rodriguez-Valera F."/>
            <person name="Lopez-Garcia P."/>
        </authorList>
    </citation>
    <scope>NUCLEOTIDE SEQUENCE</scope>
</reference>
<accession>A0A075G972</accession>
<organism evidence="1">
    <name type="scientific">uncultured marine thaumarchaeote KM3_125_A06</name>
    <dbReference type="NCBI Taxonomy" id="1455993"/>
    <lineage>
        <taxon>Archaea</taxon>
        <taxon>Nitrososphaerota</taxon>
        <taxon>environmental samples</taxon>
    </lineage>
</organism>
<evidence type="ECO:0008006" key="2">
    <source>
        <dbReference type="Google" id="ProtNLM"/>
    </source>
</evidence>
<dbReference type="EMBL" id="KF900575">
    <property type="protein sequence ID" value="AIE99889.1"/>
    <property type="molecule type" value="Genomic_DNA"/>
</dbReference>
<protein>
    <recommendedName>
        <fullName evidence="2">Zinc-domain-containing protein</fullName>
    </recommendedName>
</protein>
<proteinExistence type="predicted"/>
<sequence>MKIKCPKCKEDAELTPDFSLITCTKCNLEMSYGEYVRYIAHSDSTYSDILGDYAGGTEGQTAGSLDEWD</sequence>
<evidence type="ECO:0000313" key="1">
    <source>
        <dbReference type="EMBL" id="AIE99889.1"/>
    </source>
</evidence>
<dbReference type="AlphaFoldDB" id="A0A075G972"/>
<name>A0A075G972_9ARCH</name>